<dbReference type="RefSeq" id="WP_190426480.1">
    <property type="nucleotide sequence ID" value="NZ_JAAOCA010000051.1"/>
</dbReference>
<keyword evidence="2" id="KW-1185">Reference proteome</keyword>
<proteinExistence type="predicted"/>
<gene>
    <name evidence="1" type="ORF">HAQ05_25670</name>
</gene>
<evidence type="ECO:0000313" key="2">
    <source>
        <dbReference type="Proteomes" id="UP000805841"/>
    </source>
</evidence>
<evidence type="ECO:0000313" key="1">
    <source>
        <dbReference type="EMBL" id="MBD1602072.1"/>
    </source>
</evidence>
<comment type="caution">
    <text evidence="1">The sequence shown here is derived from an EMBL/GenBank/DDBJ whole genome shotgun (WGS) entry which is preliminary data.</text>
</comment>
<protein>
    <submittedName>
        <fullName evidence="1">Uncharacterized protein</fullName>
    </submittedName>
</protein>
<dbReference type="Proteomes" id="UP000805841">
    <property type="component" value="Unassembled WGS sequence"/>
</dbReference>
<accession>A0ABR7Z9G5</accession>
<reference evidence="1 2" key="1">
    <citation type="journal article" date="2020" name="Insects">
        <title>Bacteria Belonging to Pseudomonas typographi sp. nov. from the Bark Beetle Ips typographus Have Genomic Potential to Aid in the Host Ecology.</title>
        <authorList>
            <person name="Peral-Aranega E."/>
            <person name="Saati-Santamaria Z."/>
            <person name="Kolarik M."/>
            <person name="Rivas R."/>
            <person name="Garcia-Fraile P."/>
        </authorList>
    </citation>
    <scope>NUCLEOTIDE SEQUENCE [LARGE SCALE GENOMIC DNA]</scope>
    <source>
        <strain evidence="1 2">CA3A</strain>
    </source>
</reference>
<organism evidence="1 2">
    <name type="scientific">Pseudomonas typographi</name>
    <dbReference type="NCBI Taxonomy" id="2715964"/>
    <lineage>
        <taxon>Bacteria</taxon>
        <taxon>Pseudomonadati</taxon>
        <taxon>Pseudomonadota</taxon>
        <taxon>Gammaproteobacteria</taxon>
        <taxon>Pseudomonadales</taxon>
        <taxon>Pseudomonadaceae</taxon>
        <taxon>Pseudomonas</taxon>
    </lineage>
</organism>
<dbReference type="EMBL" id="JAAOCA010000051">
    <property type="protein sequence ID" value="MBD1602072.1"/>
    <property type="molecule type" value="Genomic_DNA"/>
</dbReference>
<sequence>MQPTRFSYLLISTDENAIMAALQQSVDLEMVHNKEGIHAFLSDTTFGDLEVLLRAASKEFGLVQTSNVAYQTSNAALSQTLSHIV</sequence>
<name>A0ABR7Z9G5_9PSED</name>